<organism evidence="2 3">
    <name type="scientific">Arabidopsis suecica</name>
    <name type="common">Swedish thale-cress</name>
    <name type="synonym">Cardaminopsis suecica</name>
    <dbReference type="NCBI Taxonomy" id="45249"/>
    <lineage>
        <taxon>Eukaryota</taxon>
        <taxon>Viridiplantae</taxon>
        <taxon>Streptophyta</taxon>
        <taxon>Embryophyta</taxon>
        <taxon>Tracheophyta</taxon>
        <taxon>Spermatophyta</taxon>
        <taxon>Magnoliopsida</taxon>
        <taxon>eudicotyledons</taxon>
        <taxon>Gunneridae</taxon>
        <taxon>Pentapetalae</taxon>
        <taxon>rosids</taxon>
        <taxon>malvids</taxon>
        <taxon>Brassicales</taxon>
        <taxon>Brassicaceae</taxon>
        <taxon>Camelineae</taxon>
        <taxon>Arabidopsis</taxon>
    </lineage>
</organism>
<feature type="signal peptide" evidence="1">
    <location>
        <begin position="1"/>
        <end position="17"/>
    </location>
</feature>
<evidence type="ECO:0000313" key="3">
    <source>
        <dbReference type="Proteomes" id="UP000694251"/>
    </source>
</evidence>
<protein>
    <submittedName>
        <fullName evidence="2">Uncharacterized protein</fullName>
    </submittedName>
</protein>
<reference evidence="2 3" key="1">
    <citation type="submission" date="2020-12" db="EMBL/GenBank/DDBJ databases">
        <title>Concerted genomic and epigenomic changes stabilize Arabidopsis allopolyploids.</title>
        <authorList>
            <person name="Chen Z."/>
        </authorList>
    </citation>
    <scope>NUCLEOTIDE SEQUENCE [LARGE SCALE GENOMIC DNA]</scope>
    <source>
        <strain evidence="2">As9502</strain>
        <tissue evidence="2">Leaf</tissue>
    </source>
</reference>
<keyword evidence="1" id="KW-0732">Signal</keyword>
<proteinExistence type="predicted"/>
<evidence type="ECO:0000313" key="2">
    <source>
        <dbReference type="EMBL" id="KAG7548493.1"/>
    </source>
</evidence>
<dbReference type="AlphaFoldDB" id="A0A8T1YQE7"/>
<evidence type="ECO:0000256" key="1">
    <source>
        <dbReference type="SAM" id="SignalP"/>
    </source>
</evidence>
<accession>A0A8T1YQE7</accession>
<dbReference type="EMBL" id="JAEFBJ010000012">
    <property type="protein sequence ID" value="KAG7548493.1"/>
    <property type="molecule type" value="Genomic_DNA"/>
</dbReference>
<comment type="caution">
    <text evidence="2">The sequence shown here is derived from an EMBL/GenBank/DDBJ whole genome shotgun (WGS) entry which is preliminary data.</text>
</comment>
<sequence length="91" mass="10164">MKSIVFVLLLLLGVVTSGQMISDWGNLTVVHEDGGADEFWDSLSGRNNYIFQRALQHTAICTSSAYEACIKQGKIYNSRACTTFNRCKRGR</sequence>
<name>A0A8T1YQE7_ARASU</name>
<feature type="chain" id="PRO_5035725010" evidence="1">
    <location>
        <begin position="18"/>
        <end position="91"/>
    </location>
</feature>
<gene>
    <name evidence="2" type="ORF">ISN44_As12g036740</name>
</gene>
<keyword evidence="3" id="KW-1185">Reference proteome</keyword>
<dbReference type="Proteomes" id="UP000694251">
    <property type="component" value="Chromosome 12"/>
</dbReference>